<keyword evidence="5" id="KW-1185">Reference proteome</keyword>
<dbReference type="Gene3D" id="3.40.50.1820">
    <property type="entry name" value="alpha/beta hydrolase"/>
    <property type="match status" value="1"/>
</dbReference>
<evidence type="ECO:0000313" key="3">
    <source>
        <dbReference type="EMBL" id="MBB5212009.1"/>
    </source>
</evidence>
<dbReference type="EMBL" id="JACHHR010000003">
    <property type="protein sequence ID" value="MBB5212009.1"/>
    <property type="molecule type" value="Genomic_DNA"/>
</dbReference>
<evidence type="ECO:0000313" key="4">
    <source>
        <dbReference type="EMBL" id="QHQ39692.1"/>
    </source>
</evidence>
<reference evidence="4 5" key="1">
    <citation type="submission" date="2020-01" db="EMBL/GenBank/DDBJ databases">
        <title>The possibility of degradation of plastic by Microbulbifer hydrolyticus IRE-31.</title>
        <authorList>
            <person name="Liu L."/>
        </authorList>
    </citation>
    <scope>NUCLEOTIDE SEQUENCE [LARGE SCALE GENOMIC DNA]</scope>
    <source>
        <strain evidence="4 5">IRE-31</strain>
    </source>
</reference>
<dbReference type="EMBL" id="CP047491">
    <property type="protein sequence ID" value="QHQ39692.1"/>
    <property type="molecule type" value="Genomic_DNA"/>
</dbReference>
<dbReference type="AlphaFoldDB" id="A0A6P1TFX6"/>
<dbReference type="Proteomes" id="UP000464675">
    <property type="component" value="Chromosome"/>
</dbReference>
<dbReference type="OrthoDB" id="8476759at2"/>
<proteinExistence type="predicted"/>
<evidence type="ECO:0000313" key="6">
    <source>
        <dbReference type="Proteomes" id="UP000563601"/>
    </source>
</evidence>
<dbReference type="SUPFAM" id="SSF53474">
    <property type="entry name" value="alpha/beta-Hydrolases"/>
    <property type="match status" value="1"/>
</dbReference>
<accession>A0A6P1TFX6</accession>
<feature type="transmembrane region" description="Helical" evidence="1">
    <location>
        <begin position="12"/>
        <end position="33"/>
    </location>
</feature>
<dbReference type="RefSeq" id="WP_161859007.1">
    <property type="nucleotide sequence ID" value="NZ_CP047491.1"/>
</dbReference>
<keyword evidence="1" id="KW-1133">Transmembrane helix</keyword>
<dbReference type="Proteomes" id="UP000563601">
    <property type="component" value="Unassembled WGS sequence"/>
</dbReference>
<keyword evidence="1" id="KW-0812">Transmembrane</keyword>
<organism evidence="3 6">
    <name type="scientific">Microbulbifer hydrolyticus</name>
    <dbReference type="NCBI Taxonomy" id="48074"/>
    <lineage>
        <taxon>Bacteria</taxon>
        <taxon>Pseudomonadati</taxon>
        <taxon>Pseudomonadota</taxon>
        <taxon>Gammaproteobacteria</taxon>
        <taxon>Cellvibrionales</taxon>
        <taxon>Microbulbiferaceae</taxon>
        <taxon>Microbulbifer</taxon>
    </lineage>
</organism>
<dbReference type="Pfam" id="PF12146">
    <property type="entry name" value="Hydrolase_4"/>
    <property type="match status" value="1"/>
</dbReference>
<sequence length="484" mass="53326">MRHSNFLRRIAGPIGFALLGGLATVLVLLALYLQRQPELQVWHTASLSEEFTRDSAVNSFSQYLELEERLFAQLEREVYGRTEPAGPATVNRFRRGSLADPGRWPHNWNRSFFREADNARASVLLLHGLTDAPYSLRQLGERLHASGATVLGLRIPGHGTAPSGLVTTHWRDMAAAVTLAMEHLARDGGSRPIHIVGYSNGAALAVHYALKTLDDPELPKPARLVLLSPEISVARVAALAEWQARLGRLLGIEKLQWESIHPLEYEPFKYGSFAVNGGTITHQLTGEIKRRIRTLAASDGLQELPPILSFSSLIDATVDAPAVVQNLFNLLPAGGHELVLFDINRQAGIEPLLTWEPAKMLRAIREMPDRRYTLTLVTNADAASAEVVARHWAPGVVDSSEERLALQWPPGVYSLSHVALPFAPTDFIYGGRPPGPGPGVQLGNLALRGERGALAISASTQLRLRWNPFYDWLESRSLEFMGFD</sequence>
<name>A0A6P1TFX6_9GAMM</name>
<dbReference type="GO" id="GO:0016787">
    <property type="term" value="F:hydrolase activity"/>
    <property type="evidence" value="ECO:0007669"/>
    <property type="project" value="UniProtKB-KW"/>
</dbReference>
<evidence type="ECO:0000256" key="1">
    <source>
        <dbReference type="SAM" id="Phobius"/>
    </source>
</evidence>
<reference evidence="3 6" key="2">
    <citation type="submission" date="2020-08" db="EMBL/GenBank/DDBJ databases">
        <title>Genomic Encyclopedia of Type Strains, Phase IV (KMG-IV): sequencing the most valuable type-strain genomes for metagenomic binning, comparative biology and taxonomic classification.</title>
        <authorList>
            <person name="Goeker M."/>
        </authorList>
    </citation>
    <scope>NUCLEOTIDE SEQUENCE [LARGE SCALE GENOMIC DNA]</scope>
    <source>
        <strain evidence="3 6">DSM 11525</strain>
    </source>
</reference>
<dbReference type="InterPro" id="IPR022742">
    <property type="entry name" value="Hydrolase_4"/>
</dbReference>
<feature type="domain" description="Serine aminopeptidase S33" evidence="2">
    <location>
        <begin position="118"/>
        <end position="251"/>
    </location>
</feature>
<evidence type="ECO:0000259" key="2">
    <source>
        <dbReference type="Pfam" id="PF12146"/>
    </source>
</evidence>
<protein>
    <submittedName>
        <fullName evidence="3">Alpha-beta hydrolase superfamily lysophospholipase</fullName>
    </submittedName>
    <submittedName>
        <fullName evidence="4">Alpha/beta fold hydrolase</fullName>
    </submittedName>
</protein>
<keyword evidence="1" id="KW-0472">Membrane</keyword>
<dbReference type="InterPro" id="IPR029058">
    <property type="entry name" value="AB_hydrolase_fold"/>
</dbReference>
<gene>
    <name evidence="4" type="ORF">GTQ55_12315</name>
    <name evidence="3" type="ORF">HNQ53_002234</name>
</gene>
<keyword evidence="3" id="KW-0378">Hydrolase</keyword>
<evidence type="ECO:0000313" key="5">
    <source>
        <dbReference type="Proteomes" id="UP000464675"/>
    </source>
</evidence>